<dbReference type="EMBL" id="MT141568">
    <property type="protein sequence ID" value="QJA67280.1"/>
    <property type="molecule type" value="Genomic_DNA"/>
</dbReference>
<sequence length="156" mass="18318">MPIQIIPTVSIGIKELASMESWTDKRNGKKGGRILMGFSFAMNYHPDYQRRYGECKICHQGIEVGSKIIVGTGYFNHHLVRVHNHYDCWLEELERRAKDWFFKNNYEPKRMSPDKKAELNRLRAKRYYIKKIGGEPNEVAEKLMEVERRIAMVKAG</sequence>
<organism evidence="1">
    <name type="scientific">viral metagenome</name>
    <dbReference type="NCBI Taxonomy" id="1070528"/>
    <lineage>
        <taxon>unclassified sequences</taxon>
        <taxon>metagenomes</taxon>
        <taxon>organismal metagenomes</taxon>
    </lineage>
</organism>
<gene>
    <name evidence="1" type="ORF">MM415B00258_0029</name>
</gene>
<dbReference type="AlphaFoldDB" id="A0A6M3JBP1"/>
<name>A0A6M3JBP1_9ZZZZ</name>
<accession>A0A6M3JBP1</accession>
<protein>
    <submittedName>
        <fullName evidence="1">Uncharacterized protein</fullName>
    </submittedName>
</protein>
<reference evidence="1" key="1">
    <citation type="submission" date="2020-03" db="EMBL/GenBank/DDBJ databases">
        <title>The deep terrestrial virosphere.</title>
        <authorList>
            <person name="Holmfeldt K."/>
            <person name="Nilsson E."/>
            <person name="Simone D."/>
            <person name="Lopez-Fernandez M."/>
            <person name="Wu X."/>
            <person name="de Brujin I."/>
            <person name="Lundin D."/>
            <person name="Andersson A."/>
            <person name="Bertilsson S."/>
            <person name="Dopson M."/>
        </authorList>
    </citation>
    <scope>NUCLEOTIDE SEQUENCE</scope>
    <source>
        <strain evidence="1">MM415B00258</strain>
    </source>
</reference>
<evidence type="ECO:0000313" key="1">
    <source>
        <dbReference type="EMBL" id="QJA67280.1"/>
    </source>
</evidence>
<proteinExistence type="predicted"/>